<evidence type="ECO:0000313" key="2">
    <source>
        <dbReference type="Proteomes" id="UP000807353"/>
    </source>
</evidence>
<name>A0A9P5XYX4_9AGAR</name>
<organism evidence="1 2">
    <name type="scientific">Collybia nuda</name>
    <dbReference type="NCBI Taxonomy" id="64659"/>
    <lineage>
        <taxon>Eukaryota</taxon>
        <taxon>Fungi</taxon>
        <taxon>Dikarya</taxon>
        <taxon>Basidiomycota</taxon>
        <taxon>Agaricomycotina</taxon>
        <taxon>Agaricomycetes</taxon>
        <taxon>Agaricomycetidae</taxon>
        <taxon>Agaricales</taxon>
        <taxon>Tricholomatineae</taxon>
        <taxon>Clitocybaceae</taxon>
        <taxon>Collybia</taxon>
    </lineage>
</organism>
<dbReference type="Proteomes" id="UP000807353">
    <property type="component" value="Unassembled WGS sequence"/>
</dbReference>
<gene>
    <name evidence="1" type="ORF">BDZ94DRAFT_1312236</name>
</gene>
<proteinExistence type="predicted"/>
<dbReference type="EMBL" id="MU150313">
    <property type="protein sequence ID" value="KAF9459619.1"/>
    <property type="molecule type" value="Genomic_DNA"/>
</dbReference>
<keyword evidence="2" id="KW-1185">Reference proteome</keyword>
<dbReference type="AlphaFoldDB" id="A0A9P5XYX4"/>
<reference evidence="1" key="1">
    <citation type="submission" date="2020-11" db="EMBL/GenBank/DDBJ databases">
        <authorList>
            <consortium name="DOE Joint Genome Institute"/>
            <person name="Ahrendt S."/>
            <person name="Riley R."/>
            <person name="Andreopoulos W."/>
            <person name="Labutti K."/>
            <person name="Pangilinan J."/>
            <person name="Ruiz-Duenas F.J."/>
            <person name="Barrasa J.M."/>
            <person name="Sanchez-Garcia M."/>
            <person name="Camarero S."/>
            <person name="Miyauchi S."/>
            <person name="Serrano A."/>
            <person name="Linde D."/>
            <person name="Babiker R."/>
            <person name="Drula E."/>
            <person name="Ayuso-Fernandez I."/>
            <person name="Pacheco R."/>
            <person name="Padilla G."/>
            <person name="Ferreira P."/>
            <person name="Barriuso J."/>
            <person name="Kellner H."/>
            <person name="Castanera R."/>
            <person name="Alfaro M."/>
            <person name="Ramirez L."/>
            <person name="Pisabarro A.G."/>
            <person name="Kuo A."/>
            <person name="Tritt A."/>
            <person name="Lipzen A."/>
            <person name="He G."/>
            <person name="Yan M."/>
            <person name="Ng V."/>
            <person name="Cullen D."/>
            <person name="Martin F."/>
            <person name="Rosso M.-N."/>
            <person name="Henrissat B."/>
            <person name="Hibbett D."/>
            <person name="Martinez A.T."/>
            <person name="Grigoriev I.V."/>
        </authorList>
    </citation>
    <scope>NUCLEOTIDE SEQUENCE</scope>
    <source>
        <strain evidence="1">CBS 247.69</strain>
    </source>
</reference>
<protein>
    <submittedName>
        <fullName evidence="1">Uncharacterized protein</fullName>
    </submittedName>
</protein>
<comment type="caution">
    <text evidence="1">The sequence shown here is derived from an EMBL/GenBank/DDBJ whole genome shotgun (WGS) entry which is preliminary data.</text>
</comment>
<sequence>MSTNTGFSTNTPFRYPMIPTSLLPRYNTNYCASRLPGNAQDLLSRVASSDRVFYTQRRRRIKTRHIWNEHGVLRCYDIELLYASDNSRVVARNMIGPDIDHLMPHPDGADTILAQVDVDPAVAVLYENPSEGKSFKEIILGALNVSLDIRKPLRIKISTESDVIGLRPRVLRVIGLYKAVDGIDILLERLEITAISK</sequence>
<accession>A0A9P5XYX4</accession>
<evidence type="ECO:0000313" key="1">
    <source>
        <dbReference type="EMBL" id="KAF9459619.1"/>
    </source>
</evidence>